<dbReference type="Proteomes" id="UP000008021">
    <property type="component" value="Chromosome 2"/>
</dbReference>
<organism evidence="1">
    <name type="scientific">Oryza meridionalis</name>
    <dbReference type="NCBI Taxonomy" id="40149"/>
    <lineage>
        <taxon>Eukaryota</taxon>
        <taxon>Viridiplantae</taxon>
        <taxon>Streptophyta</taxon>
        <taxon>Embryophyta</taxon>
        <taxon>Tracheophyta</taxon>
        <taxon>Spermatophyta</taxon>
        <taxon>Magnoliopsida</taxon>
        <taxon>Liliopsida</taxon>
        <taxon>Poales</taxon>
        <taxon>Poaceae</taxon>
        <taxon>BOP clade</taxon>
        <taxon>Oryzoideae</taxon>
        <taxon>Oryzeae</taxon>
        <taxon>Oryzinae</taxon>
        <taxon>Oryza</taxon>
    </lineage>
</organism>
<dbReference type="Gramene" id="OMERI02G28430.1">
    <property type="protein sequence ID" value="OMERI02G28430.1"/>
    <property type="gene ID" value="OMERI02G28430"/>
</dbReference>
<reference evidence="1" key="1">
    <citation type="submission" date="2015-04" db="UniProtKB">
        <authorList>
            <consortium name="EnsemblPlants"/>
        </authorList>
    </citation>
    <scope>IDENTIFICATION</scope>
</reference>
<reference evidence="1" key="2">
    <citation type="submission" date="2018-05" db="EMBL/GenBank/DDBJ databases">
        <title>OmerRS3 (Oryza meridionalis Reference Sequence Version 3).</title>
        <authorList>
            <person name="Zhang J."/>
            <person name="Kudrna D."/>
            <person name="Lee S."/>
            <person name="Talag J."/>
            <person name="Welchert J."/>
            <person name="Wing R.A."/>
        </authorList>
    </citation>
    <scope>NUCLEOTIDE SEQUENCE [LARGE SCALE GENOMIC DNA]</scope>
    <source>
        <strain evidence="1">cv. OR44</strain>
    </source>
</reference>
<dbReference type="EnsemblPlants" id="OMERI02G28430.1">
    <property type="protein sequence ID" value="OMERI02G28430.1"/>
    <property type="gene ID" value="OMERI02G28430"/>
</dbReference>
<evidence type="ECO:0000313" key="1">
    <source>
        <dbReference type="EnsemblPlants" id="OMERI02G28430.1"/>
    </source>
</evidence>
<sequence>MQQHQVNDDMYLSANTRLGLEPFNFAFDAAELLACVHGVRASASLGIGKLILESDATMVSYKPREGNRVAHRLACFYVILYYRLGC</sequence>
<accession>A0A0E0CQD8</accession>
<dbReference type="AlphaFoldDB" id="A0A0E0CQD8"/>
<proteinExistence type="predicted"/>
<dbReference type="HOGENOM" id="CLU_2501726_0_0_1"/>
<evidence type="ECO:0008006" key="3">
    <source>
        <dbReference type="Google" id="ProtNLM"/>
    </source>
</evidence>
<evidence type="ECO:0000313" key="2">
    <source>
        <dbReference type="Proteomes" id="UP000008021"/>
    </source>
</evidence>
<keyword evidence="2" id="KW-1185">Reference proteome</keyword>
<name>A0A0E0CQD8_9ORYZ</name>
<protein>
    <recommendedName>
        <fullName evidence="3">RNase H type-1 domain-containing protein</fullName>
    </recommendedName>
</protein>